<feature type="region of interest" description="Disordered" evidence="1">
    <location>
        <begin position="1"/>
        <end position="102"/>
    </location>
</feature>
<accession>A0AAE0IW12</accession>
<organism evidence="2 3">
    <name type="scientific">Cercophora scortea</name>
    <dbReference type="NCBI Taxonomy" id="314031"/>
    <lineage>
        <taxon>Eukaryota</taxon>
        <taxon>Fungi</taxon>
        <taxon>Dikarya</taxon>
        <taxon>Ascomycota</taxon>
        <taxon>Pezizomycotina</taxon>
        <taxon>Sordariomycetes</taxon>
        <taxon>Sordariomycetidae</taxon>
        <taxon>Sordariales</taxon>
        <taxon>Lasiosphaeriaceae</taxon>
        <taxon>Cercophora</taxon>
    </lineage>
</organism>
<feature type="compositionally biased region" description="Polar residues" evidence="1">
    <location>
        <begin position="44"/>
        <end position="59"/>
    </location>
</feature>
<protein>
    <recommendedName>
        <fullName evidence="4">Nuclear pore protein</fullName>
    </recommendedName>
</protein>
<dbReference type="EMBL" id="JAUEPO010000002">
    <property type="protein sequence ID" value="KAK3332318.1"/>
    <property type="molecule type" value="Genomic_DNA"/>
</dbReference>
<keyword evidence="3" id="KW-1185">Reference proteome</keyword>
<feature type="region of interest" description="Disordered" evidence="1">
    <location>
        <begin position="469"/>
        <end position="519"/>
    </location>
</feature>
<evidence type="ECO:0000256" key="1">
    <source>
        <dbReference type="SAM" id="MobiDB-lite"/>
    </source>
</evidence>
<comment type="caution">
    <text evidence="2">The sequence shown here is derived from an EMBL/GenBank/DDBJ whole genome shotgun (WGS) entry which is preliminary data.</text>
</comment>
<dbReference type="Proteomes" id="UP001286456">
    <property type="component" value="Unassembled WGS sequence"/>
</dbReference>
<sequence length="519" mass="57611">MTSLNPEEVPAVHSPARPASSASSHSVDITVSQSTTSDDDMVSVTVTGQENISAHQSPAKSIKHTDSAPPSPIKSIKENGSAPSSPIKIVKRSDSASPSPEHIDVPHIKVELVTPTSSTEVTPERPRLSILSYHVDGDLYIKVRGEEGIALYKVCSPLIAAASPVWRRTVYGGEHPRPDHGKWIIEMIDSDDYVYGLDIIFSIAHYKFHEIPTRPDIDQLYYISKVAEKYQCTHLFIPYMEKWVTGLNWHVVMNGDHNDNDKTLYTTWVLGEGRWFSRVVTKVAHKASVDERGILLDTKGQPWKHQGLPNGIIDLIAKTRLDTLKAFALAVDVPVKKLMDNCREQKTDFCRSKDASGDLKEACQLQQLGSLYSGLTIAGLMPFPDPEEYKDSASNLAKKLLGVKAIRFKLPGVLPHNDTHFDCGIKHKEAVNEIMKKSVQPSGAVIQQLKIRAMKSGAYSDELFKELKGMEERDPSPEPMEDLHDDKTLYKHTDDPASPDYFSGSDESGVPVKLEDLEI</sequence>
<dbReference type="AlphaFoldDB" id="A0AAE0IW12"/>
<gene>
    <name evidence="2" type="ORF">B0T19DRAFT_473232</name>
</gene>
<evidence type="ECO:0000313" key="3">
    <source>
        <dbReference type="Proteomes" id="UP001286456"/>
    </source>
</evidence>
<name>A0AAE0IW12_9PEZI</name>
<reference evidence="2" key="1">
    <citation type="journal article" date="2023" name="Mol. Phylogenet. Evol.">
        <title>Genome-scale phylogeny and comparative genomics of the fungal order Sordariales.</title>
        <authorList>
            <person name="Hensen N."/>
            <person name="Bonometti L."/>
            <person name="Westerberg I."/>
            <person name="Brannstrom I.O."/>
            <person name="Guillou S."/>
            <person name="Cros-Aarteil S."/>
            <person name="Calhoun S."/>
            <person name="Haridas S."/>
            <person name="Kuo A."/>
            <person name="Mondo S."/>
            <person name="Pangilinan J."/>
            <person name="Riley R."/>
            <person name="LaButti K."/>
            <person name="Andreopoulos B."/>
            <person name="Lipzen A."/>
            <person name="Chen C."/>
            <person name="Yan M."/>
            <person name="Daum C."/>
            <person name="Ng V."/>
            <person name="Clum A."/>
            <person name="Steindorff A."/>
            <person name="Ohm R.A."/>
            <person name="Martin F."/>
            <person name="Silar P."/>
            <person name="Natvig D.O."/>
            <person name="Lalanne C."/>
            <person name="Gautier V."/>
            <person name="Ament-Velasquez S.L."/>
            <person name="Kruys A."/>
            <person name="Hutchinson M.I."/>
            <person name="Powell A.J."/>
            <person name="Barry K."/>
            <person name="Miller A.N."/>
            <person name="Grigoriev I.V."/>
            <person name="Debuchy R."/>
            <person name="Gladieux P."/>
            <person name="Hiltunen Thoren M."/>
            <person name="Johannesson H."/>
        </authorList>
    </citation>
    <scope>NUCLEOTIDE SEQUENCE</scope>
    <source>
        <strain evidence="2">SMH4131-1</strain>
    </source>
</reference>
<feature type="compositionally biased region" description="Low complexity" evidence="1">
    <location>
        <begin position="9"/>
        <end position="27"/>
    </location>
</feature>
<reference evidence="2" key="2">
    <citation type="submission" date="2023-06" db="EMBL/GenBank/DDBJ databases">
        <authorList>
            <consortium name="Lawrence Berkeley National Laboratory"/>
            <person name="Haridas S."/>
            <person name="Hensen N."/>
            <person name="Bonometti L."/>
            <person name="Westerberg I."/>
            <person name="Brannstrom I.O."/>
            <person name="Guillou S."/>
            <person name="Cros-Aarteil S."/>
            <person name="Calhoun S."/>
            <person name="Kuo A."/>
            <person name="Mondo S."/>
            <person name="Pangilinan J."/>
            <person name="Riley R."/>
            <person name="Labutti K."/>
            <person name="Andreopoulos B."/>
            <person name="Lipzen A."/>
            <person name="Chen C."/>
            <person name="Yanf M."/>
            <person name="Daum C."/>
            <person name="Ng V."/>
            <person name="Clum A."/>
            <person name="Steindorff A."/>
            <person name="Ohm R."/>
            <person name="Martin F."/>
            <person name="Silar P."/>
            <person name="Natvig D."/>
            <person name="Lalanne C."/>
            <person name="Gautier V."/>
            <person name="Ament-Velasquez S.L."/>
            <person name="Kruys A."/>
            <person name="Hutchinson M.I."/>
            <person name="Powell A.J."/>
            <person name="Barry K."/>
            <person name="Miller A.N."/>
            <person name="Grigoriev I.V."/>
            <person name="Debuchy R."/>
            <person name="Gladieux P."/>
            <person name="Thoren M.H."/>
            <person name="Johannesson H."/>
        </authorList>
    </citation>
    <scope>NUCLEOTIDE SEQUENCE</scope>
    <source>
        <strain evidence="2">SMH4131-1</strain>
    </source>
</reference>
<feature type="compositionally biased region" description="Basic and acidic residues" evidence="1">
    <location>
        <begin position="469"/>
        <end position="495"/>
    </location>
</feature>
<proteinExistence type="predicted"/>
<evidence type="ECO:0008006" key="4">
    <source>
        <dbReference type="Google" id="ProtNLM"/>
    </source>
</evidence>
<evidence type="ECO:0000313" key="2">
    <source>
        <dbReference type="EMBL" id="KAK3332318.1"/>
    </source>
</evidence>